<accession>A0ABZ0UQB6</accession>
<dbReference type="PANTHER" id="PTHR42865:SF7">
    <property type="entry name" value="PROTON_GLUTAMATE-ASPARTATE SYMPORTER"/>
    <property type="match status" value="1"/>
</dbReference>
<feature type="transmembrane region" description="Helical" evidence="7">
    <location>
        <begin position="76"/>
        <end position="101"/>
    </location>
</feature>
<evidence type="ECO:0000256" key="4">
    <source>
        <dbReference type="ARBA" id="ARBA00022692"/>
    </source>
</evidence>
<dbReference type="EMBL" id="CP110343">
    <property type="protein sequence ID" value="WPX97894.1"/>
    <property type="molecule type" value="Genomic_DNA"/>
</dbReference>
<dbReference type="Proteomes" id="UP001325140">
    <property type="component" value="Chromosome"/>
</dbReference>
<dbReference type="Pfam" id="PF00375">
    <property type="entry name" value="SDF"/>
    <property type="match status" value="1"/>
</dbReference>
<evidence type="ECO:0000256" key="7">
    <source>
        <dbReference type="SAM" id="Phobius"/>
    </source>
</evidence>
<feature type="transmembrane region" description="Helical" evidence="7">
    <location>
        <begin position="290"/>
        <end position="308"/>
    </location>
</feature>
<evidence type="ECO:0000256" key="2">
    <source>
        <dbReference type="ARBA" id="ARBA00022448"/>
    </source>
</evidence>
<feature type="transmembrane region" description="Helical" evidence="7">
    <location>
        <begin position="169"/>
        <end position="195"/>
    </location>
</feature>
<feature type="transmembrane region" description="Helical" evidence="7">
    <location>
        <begin position="7"/>
        <end position="26"/>
    </location>
</feature>
<name>A0ABZ0UQB6_9RICK</name>
<dbReference type="SUPFAM" id="SSF118215">
    <property type="entry name" value="Proton glutamate symport protein"/>
    <property type="match status" value="1"/>
</dbReference>
<keyword evidence="5 7" id="KW-1133">Transmembrane helix</keyword>
<dbReference type="Gene3D" id="1.10.3860.10">
    <property type="entry name" value="Sodium:dicarboxylate symporter"/>
    <property type="match status" value="1"/>
</dbReference>
<evidence type="ECO:0000256" key="6">
    <source>
        <dbReference type="ARBA" id="ARBA00023136"/>
    </source>
</evidence>
<keyword evidence="2" id="KW-0813">Transport</keyword>
<protein>
    <submittedName>
        <fullName evidence="8">Proton glutamate symport protein</fullName>
    </submittedName>
</protein>
<evidence type="ECO:0000256" key="1">
    <source>
        <dbReference type="ARBA" id="ARBA00004651"/>
    </source>
</evidence>
<feature type="transmembrane region" description="Helical" evidence="7">
    <location>
        <begin position="320"/>
        <end position="337"/>
    </location>
</feature>
<feature type="transmembrane region" description="Helical" evidence="7">
    <location>
        <begin position="215"/>
        <end position="235"/>
    </location>
</feature>
<proteinExistence type="predicted"/>
<comment type="subcellular location">
    <subcellularLocation>
        <location evidence="1">Cell membrane</location>
        <topology evidence="1">Multi-pass membrane protein</topology>
    </subcellularLocation>
</comment>
<sequence length="407" mass="44483">MQLWKKSIIGMITGILCGIFFRYHNYEYYSFMLNCIEVFSTLYTNALKMIIIPVVFFAVLFGIVNTSDIQQFRKVGLKAVVVCVISAIISSGIGLSLGIMMKPGNGVKIQFEEENISRSGLGDFIGNIIPSNPFQAMCVGNTLQVVVFAFFIGIGILSTPHRDNSKKFVIAIAQIFFKVMEIVMNFAPYGVFAILSCMVAKHGCDVLHGLGKLSVVILIGLCTQYIIFLLIMWLIKVNPFRFQNKLFEIQMLAFSTSSSKACIVKAIHVLQHKLGVSGKIANFVLPLSTSINMSAISISLSISALFFAQALDITISIMDYFIIVLTSTLGAIGGAGIPSGTLVMMSLVLSSVGIPVSMIPLLMGFDRVLDMCRTVINITGDIVLTLVVAKIEGELDLFKCNKNEKAN</sequence>
<dbReference type="RefSeq" id="WP_323721875.1">
    <property type="nucleotide sequence ID" value="NZ_CP110343.1"/>
</dbReference>
<evidence type="ECO:0000313" key="9">
    <source>
        <dbReference type="Proteomes" id="UP001325140"/>
    </source>
</evidence>
<feature type="transmembrane region" description="Helical" evidence="7">
    <location>
        <begin position="46"/>
        <end position="64"/>
    </location>
</feature>
<keyword evidence="6 7" id="KW-0472">Membrane</keyword>
<dbReference type="PRINTS" id="PR00173">
    <property type="entry name" value="EDTRNSPORT"/>
</dbReference>
<dbReference type="InterPro" id="IPR036458">
    <property type="entry name" value="Na:dicarbo_symporter_sf"/>
</dbReference>
<gene>
    <name evidence="8" type="ORF">Fokcrypt_00418</name>
</gene>
<organism evidence="8 9">
    <name type="scientific">Candidatus Fokinia crypta</name>
    <dbReference type="NCBI Taxonomy" id="1920990"/>
    <lineage>
        <taxon>Bacteria</taxon>
        <taxon>Pseudomonadati</taxon>
        <taxon>Pseudomonadota</taxon>
        <taxon>Alphaproteobacteria</taxon>
        <taxon>Rickettsiales</taxon>
        <taxon>Candidatus Midichloriaceae</taxon>
        <taxon>Candidatus Fokinia</taxon>
    </lineage>
</organism>
<evidence type="ECO:0000313" key="8">
    <source>
        <dbReference type="EMBL" id="WPX97894.1"/>
    </source>
</evidence>
<evidence type="ECO:0000256" key="3">
    <source>
        <dbReference type="ARBA" id="ARBA00022475"/>
    </source>
</evidence>
<keyword evidence="4 7" id="KW-0812">Transmembrane</keyword>
<feature type="transmembrane region" description="Helical" evidence="7">
    <location>
        <begin position="134"/>
        <end position="157"/>
    </location>
</feature>
<keyword evidence="9" id="KW-1185">Reference proteome</keyword>
<evidence type="ECO:0000256" key="5">
    <source>
        <dbReference type="ARBA" id="ARBA00022989"/>
    </source>
</evidence>
<feature type="transmembrane region" description="Helical" evidence="7">
    <location>
        <begin position="343"/>
        <end position="363"/>
    </location>
</feature>
<dbReference type="InterPro" id="IPR001991">
    <property type="entry name" value="Na-dicarboxylate_symporter"/>
</dbReference>
<keyword evidence="3" id="KW-1003">Cell membrane</keyword>
<reference evidence="8" key="1">
    <citation type="submission" date="2022-10" db="EMBL/GenBank/DDBJ databases">
        <title>Host association and intracellularity evolved multiple times independently in the Rickettsiales.</title>
        <authorList>
            <person name="Castelli M."/>
            <person name="Nardi T."/>
            <person name="Gammuto L."/>
            <person name="Bellinzona G."/>
            <person name="Sabaneyeva E."/>
            <person name="Potekhin A."/>
            <person name="Serra V."/>
            <person name="Petroni G."/>
            <person name="Sassera D."/>
        </authorList>
    </citation>
    <scope>NUCLEOTIDE SEQUENCE [LARGE SCALE GENOMIC DNA]</scope>
    <source>
        <strain evidence="8">US_Bl 11III1</strain>
    </source>
</reference>
<dbReference type="PANTHER" id="PTHR42865">
    <property type="entry name" value="PROTON/GLUTAMATE-ASPARTATE SYMPORTER"/>
    <property type="match status" value="1"/>
</dbReference>